<sequence length="136" mass="14350">MKTTSQTRSRGKTITLWTLQILVAAAFIGAGSAKLASAPMMVQIFDHIGVGQWFRYVTGIVEVVGGIMVLIPRSAPFGGVLLATTMACAICVHLLRIGGNPAPAFVLLVLSAAIVWLRRDQLASLLSSTHSTSTSV</sequence>
<dbReference type="RefSeq" id="WP_175051964.1">
    <property type="nucleotide sequence ID" value="NZ_CADIKC010000005.1"/>
</dbReference>
<comment type="subcellular location">
    <subcellularLocation>
        <location evidence="1">Membrane</location>
        <topology evidence="1">Multi-pass membrane protein</topology>
    </subcellularLocation>
</comment>
<dbReference type="GO" id="GO:0016020">
    <property type="term" value="C:membrane"/>
    <property type="evidence" value="ECO:0007669"/>
    <property type="project" value="UniProtKB-SubCell"/>
</dbReference>
<dbReference type="Pfam" id="PF13564">
    <property type="entry name" value="DoxX_2"/>
    <property type="match status" value="1"/>
</dbReference>
<protein>
    <recommendedName>
        <fullName evidence="8">DoxX-like protein</fullName>
    </recommendedName>
</protein>
<evidence type="ECO:0000313" key="7">
    <source>
        <dbReference type="Proteomes" id="UP000494255"/>
    </source>
</evidence>
<dbReference type="Proteomes" id="UP000494255">
    <property type="component" value="Unassembled WGS sequence"/>
</dbReference>
<reference evidence="6 7" key="1">
    <citation type="submission" date="2020-04" db="EMBL/GenBank/DDBJ databases">
        <authorList>
            <person name="De Canck E."/>
        </authorList>
    </citation>
    <scope>NUCLEOTIDE SEQUENCE [LARGE SCALE GENOMIC DNA]</scope>
    <source>
        <strain evidence="6 7">LMG 24238</strain>
    </source>
</reference>
<feature type="transmembrane region" description="Helical" evidence="5">
    <location>
        <begin position="14"/>
        <end position="33"/>
    </location>
</feature>
<evidence type="ECO:0008006" key="8">
    <source>
        <dbReference type="Google" id="ProtNLM"/>
    </source>
</evidence>
<dbReference type="EMBL" id="CADIKC010000005">
    <property type="protein sequence ID" value="CAB3707045.1"/>
    <property type="molecule type" value="Genomic_DNA"/>
</dbReference>
<gene>
    <name evidence="6" type="ORF">LMG24238_03957</name>
</gene>
<keyword evidence="7" id="KW-1185">Reference proteome</keyword>
<dbReference type="InterPro" id="IPR032808">
    <property type="entry name" value="DoxX"/>
</dbReference>
<evidence type="ECO:0000256" key="3">
    <source>
        <dbReference type="ARBA" id="ARBA00022989"/>
    </source>
</evidence>
<feature type="transmembrane region" description="Helical" evidence="5">
    <location>
        <begin position="53"/>
        <end position="71"/>
    </location>
</feature>
<dbReference type="GeneID" id="97042563"/>
<keyword evidence="4 5" id="KW-0472">Membrane</keyword>
<feature type="transmembrane region" description="Helical" evidence="5">
    <location>
        <begin position="78"/>
        <end position="95"/>
    </location>
</feature>
<keyword evidence="2 5" id="KW-0812">Transmembrane</keyword>
<evidence type="ECO:0000313" key="6">
    <source>
        <dbReference type="EMBL" id="CAB3707045.1"/>
    </source>
</evidence>
<name>A0A6J5BJC9_9BURK</name>
<dbReference type="AlphaFoldDB" id="A0A6J5BJC9"/>
<evidence type="ECO:0000256" key="5">
    <source>
        <dbReference type="SAM" id="Phobius"/>
    </source>
</evidence>
<evidence type="ECO:0000256" key="1">
    <source>
        <dbReference type="ARBA" id="ARBA00004141"/>
    </source>
</evidence>
<evidence type="ECO:0000256" key="4">
    <source>
        <dbReference type="ARBA" id="ARBA00023136"/>
    </source>
</evidence>
<proteinExistence type="predicted"/>
<organism evidence="6 7">
    <name type="scientific">Paraburkholderia sediminicola</name>
    <dbReference type="NCBI Taxonomy" id="458836"/>
    <lineage>
        <taxon>Bacteria</taxon>
        <taxon>Pseudomonadati</taxon>
        <taxon>Pseudomonadota</taxon>
        <taxon>Betaproteobacteria</taxon>
        <taxon>Burkholderiales</taxon>
        <taxon>Burkholderiaceae</taxon>
        <taxon>Paraburkholderia</taxon>
    </lineage>
</organism>
<evidence type="ECO:0000256" key="2">
    <source>
        <dbReference type="ARBA" id="ARBA00022692"/>
    </source>
</evidence>
<accession>A0A6J5BJC9</accession>
<keyword evidence="3 5" id="KW-1133">Transmembrane helix</keyword>